<evidence type="ECO:0000256" key="1">
    <source>
        <dbReference type="SAM" id="MobiDB-lite"/>
    </source>
</evidence>
<feature type="region of interest" description="Disordered" evidence="1">
    <location>
        <begin position="27"/>
        <end position="47"/>
    </location>
</feature>
<feature type="compositionally biased region" description="Basic and acidic residues" evidence="1">
    <location>
        <begin position="38"/>
        <end position="47"/>
    </location>
</feature>
<dbReference type="EMBL" id="BTSX01000004">
    <property type="protein sequence ID" value="GMS95228.1"/>
    <property type="molecule type" value="Genomic_DNA"/>
</dbReference>
<proteinExistence type="predicted"/>
<comment type="caution">
    <text evidence="2">The sequence shown here is derived from an EMBL/GenBank/DDBJ whole genome shotgun (WGS) entry which is preliminary data.</text>
</comment>
<organism evidence="2 3">
    <name type="scientific">Pristionchus entomophagus</name>
    <dbReference type="NCBI Taxonomy" id="358040"/>
    <lineage>
        <taxon>Eukaryota</taxon>
        <taxon>Metazoa</taxon>
        <taxon>Ecdysozoa</taxon>
        <taxon>Nematoda</taxon>
        <taxon>Chromadorea</taxon>
        <taxon>Rhabditida</taxon>
        <taxon>Rhabditina</taxon>
        <taxon>Diplogasteromorpha</taxon>
        <taxon>Diplogasteroidea</taxon>
        <taxon>Neodiplogasteridae</taxon>
        <taxon>Pristionchus</taxon>
    </lineage>
</organism>
<evidence type="ECO:0008006" key="4">
    <source>
        <dbReference type="Google" id="ProtNLM"/>
    </source>
</evidence>
<dbReference type="AlphaFoldDB" id="A0AAV5TLW4"/>
<name>A0AAV5TLW4_9BILA</name>
<protein>
    <recommendedName>
        <fullName evidence="4">Serpin domain-containing protein</fullName>
    </recommendedName>
</protein>
<feature type="non-terminal residue" evidence="2">
    <location>
        <position position="1"/>
    </location>
</feature>
<accession>A0AAV5TLW4</accession>
<dbReference type="Proteomes" id="UP001432027">
    <property type="component" value="Unassembled WGS sequence"/>
</dbReference>
<evidence type="ECO:0000313" key="3">
    <source>
        <dbReference type="Proteomes" id="UP001432027"/>
    </source>
</evidence>
<evidence type="ECO:0000313" key="2">
    <source>
        <dbReference type="EMBL" id="GMS95228.1"/>
    </source>
</evidence>
<gene>
    <name evidence="2" type="ORF">PENTCL1PPCAC_17403</name>
</gene>
<sequence length="89" mass="9855">DGEATVTLVVEEVEEDLDGEEIPLREVEEEGEDLAGEATHRADREDPVVQAGEEIVKMLPSPNQVLFSFLFDATSSHITPLFYLARQPS</sequence>
<reference evidence="2" key="1">
    <citation type="submission" date="2023-10" db="EMBL/GenBank/DDBJ databases">
        <title>Genome assembly of Pristionchus species.</title>
        <authorList>
            <person name="Yoshida K."/>
            <person name="Sommer R.J."/>
        </authorList>
    </citation>
    <scope>NUCLEOTIDE SEQUENCE</scope>
    <source>
        <strain evidence="2">RS0144</strain>
    </source>
</reference>
<keyword evidence="3" id="KW-1185">Reference proteome</keyword>